<proteinExistence type="inferred from homology"/>
<dbReference type="AlphaFoldDB" id="A0A918JRW5"/>
<dbReference type="CDD" id="cd16325">
    <property type="entry name" value="LolA"/>
    <property type="match status" value="1"/>
</dbReference>
<comment type="caution">
    <text evidence="11">The sequence shown here is derived from an EMBL/GenBank/DDBJ whole genome shotgun (WGS) entry which is preliminary data.</text>
</comment>
<evidence type="ECO:0000256" key="2">
    <source>
        <dbReference type="ARBA" id="ARBA00007615"/>
    </source>
</evidence>
<evidence type="ECO:0000256" key="10">
    <source>
        <dbReference type="HAMAP-Rule" id="MF_00240"/>
    </source>
</evidence>
<evidence type="ECO:0000256" key="9">
    <source>
        <dbReference type="ARBA" id="ARBA00023186"/>
    </source>
</evidence>
<dbReference type="NCBIfam" id="TIGR00547">
    <property type="entry name" value="lolA"/>
    <property type="match status" value="1"/>
</dbReference>
<dbReference type="GO" id="GO:0044874">
    <property type="term" value="P:lipoprotein localization to outer membrane"/>
    <property type="evidence" value="ECO:0007669"/>
    <property type="project" value="UniProtKB-UniRule"/>
</dbReference>
<dbReference type="InterPro" id="IPR004564">
    <property type="entry name" value="OM_lipoprot_carrier_LolA-like"/>
</dbReference>
<dbReference type="InterPro" id="IPR018323">
    <property type="entry name" value="OM_lipoprot_carrier_LolA_Pbac"/>
</dbReference>
<comment type="subunit">
    <text evidence="3 10">Monomer.</text>
</comment>
<dbReference type="PANTHER" id="PTHR35869">
    <property type="entry name" value="OUTER-MEMBRANE LIPOPROTEIN CARRIER PROTEIN"/>
    <property type="match status" value="1"/>
</dbReference>
<dbReference type="Gene3D" id="2.50.20.10">
    <property type="entry name" value="Lipoprotein localisation LolA/LolB/LppX"/>
    <property type="match status" value="1"/>
</dbReference>
<evidence type="ECO:0000256" key="4">
    <source>
        <dbReference type="ARBA" id="ARBA00014035"/>
    </source>
</evidence>
<evidence type="ECO:0000256" key="7">
    <source>
        <dbReference type="ARBA" id="ARBA00022764"/>
    </source>
</evidence>
<keyword evidence="6 10" id="KW-0732">Signal</keyword>
<sequence precursor="true">MMIKKITTLGAMMLLSLSVWAGDDTISARSALKQKLHEMQQYRADFEQTVTDNEGALISEASGSLVMARPDKLRWHTKTPDETLLIADGESVFNVDSFVEQVTIIDQAQAVRHNPVILLTTQSAEVWNDFNIAYADSQQDFVINPVQADGQVQSLSLFFDDNVLTSLTMTDAQLQTNKLTFSAIDTDFNPDASLFEVDAPDSYVIDDQR</sequence>
<keyword evidence="11" id="KW-0449">Lipoprotein</keyword>
<name>A0A918JRW5_9ALTE</name>
<reference evidence="11" key="2">
    <citation type="submission" date="2020-09" db="EMBL/GenBank/DDBJ databases">
        <authorList>
            <person name="Sun Q."/>
            <person name="Kim S."/>
        </authorList>
    </citation>
    <scope>NUCLEOTIDE SEQUENCE</scope>
    <source>
        <strain evidence="11">KCTC 22164</strain>
    </source>
</reference>
<reference evidence="11" key="1">
    <citation type="journal article" date="2014" name="Int. J. Syst. Evol. Microbiol.">
        <title>Complete genome sequence of Corynebacterium casei LMG S-19264T (=DSM 44701T), isolated from a smear-ripened cheese.</title>
        <authorList>
            <consortium name="US DOE Joint Genome Institute (JGI-PGF)"/>
            <person name="Walter F."/>
            <person name="Albersmeier A."/>
            <person name="Kalinowski J."/>
            <person name="Ruckert C."/>
        </authorList>
    </citation>
    <scope>NUCLEOTIDE SEQUENCE</scope>
    <source>
        <strain evidence="11">KCTC 22164</strain>
    </source>
</reference>
<feature type="signal peptide" evidence="10">
    <location>
        <begin position="1"/>
        <end position="21"/>
    </location>
</feature>
<feature type="chain" id="PRO_5038190147" description="Outer-membrane lipoprotein carrier protein" evidence="10">
    <location>
        <begin position="22"/>
        <end position="209"/>
    </location>
</feature>
<dbReference type="SUPFAM" id="SSF89392">
    <property type="entry name" value="Prokaryotic lipoproteins and lipoprotein localization factors"/>
    <property type="match status" value="1"/>
</dbReference>
<evidence type="ECO:0000256" key="3">
    <source>
        <dbReference type="ARBA" id="ARBA00011245"/>
    </source>
</evidence>
<dbReference type="GO" id="GO:0030288">
    <property type="term" value="C:outer membrane-bounded periplasmic space"/>
    <property type="evidence" value="ECO:0007669"/>
    <property type="project" value="TreeGrafter"/>
</dbReference>
<keyword evidence="5 10" id="KW-0813">Transport</keyword>
<evidence type="ECO:0000256" key="5">
    <source>
        <dbReference type="ARBA" id="ARBA00022448"/>
    </source>
</evidence>
<evidence type="ECO:0000256" key="1">
    <source>
        <dbReference type="ARBA" id="ARBA00004418"/>
    </source>
</evidence>
<evidence type="ECO:0000313" key="11">
    <source>
        <dbReference type="EMBL" id="GGW97401.1"/>
    </source>
</evidence>
<keyword evidence="9 10" id="KW-0143">Chaperone</keyword>
<comment type="subcellular location">
    <subcellularLocation>
        <location evidence="1 10">Periplasm</location>
    </subcellularLocation>
</comment>
<keyword evidence="7 10" id="KW-0574">Periplasm</keyword>
<evidence type="ECO:0000256" key="8">
    <source>
        <dbReference type="ARBA" id="ARBA00022927"/>
    </source>
</evidence>
<dbReference type="InterPro" id="IPR029046">
    <property type="entry name" value="LolA/LolB/LppX"/>
</dbReference>
<keyword evidence="12" id="KW-1185">Reference proteome</keyword>
<keyword evidence="8 10" id="KW-0653">Protein transport</keyword>
<protein>
    <recommendedName>
        <fullName evidence="4 10">Outer-membrane lipoprotein carrier protein</fullName>
    </recommendedName>
</protein>
<evidence type="ECO:0000256" key="6">
    <source>
        <dbReference type="ARBA" id="ARBA00022729"/>
    </source>
</evidence>
<dbReference type="EMBL" id="BMXP01000015">
    <property type="protein sequence ID" value="GGW97401.1"/>
    <property type="molecule type" value="Genomic_DNA"/>
</dbReference>
<dbReference type="PANTHER" id="PTHR35869:SF1">
    <property type="entry name" value="OUTER-MEMBRANE LIPOPROTEIN CARRIER PROTEIN"/>
    <property type="match status" value="1"/>
</dbReference>
<gene>
    <name evidence="10 11" type="primary">lolA</name>
    <name evidence="11" type="ORF">GCM10007391_34370</name>
</gene>
<comment type="function">
    <text evidence="10">Participates in the translocation of lipoproteins from the inner membrane to the outer membrane. Only forms a complex with a lipoprotein if the residue after the N-terminal Cys is not an aspartate (The Asp acts as a targeting signal to indicate that the lipoprotein should stay in the inner membrane).</text>
</comment>
<organism evidence="11 12">
    <name type="scientific">Alteromonas halophila</name>
    <dbReference type="NCBI Taxonomy" id="516698"/>
    <lineage>
        <taxon>Bacteria</taxon>
        <taxon>Pseudomonadati</taxon>
        <taxon>Pseudomonadota</taxon>
        <taxon>Gammaproteobacteria</taxon>
        <taxon>Alteromonadales</taxon>
        <taxon>Alteromonadaceae</taxon>
        <taxon>Alteromonas/Salinimonas group</taxon>
        <taxon>Alteromonas</taxon>
    </lineage>
</organism>
<comment type="similarity">
    <text evidence="2 10">Belongs to the LolA family.</text>
</comment>
<dbReference type="RefSeq" id="WP_189408489.1">
    <property type="nucleotide sequence ID" value="NZ_BMXP01000015.1"/>
</dbReference>
<dbReference type="GO" id="GO:0042953">
    <property type="term" value="P:lipoprotein transport"/>
    <property type="evidence" value="ECO:0007669"/>
    <property type="project" value="InterPro"/>
</dbReference>
<dbReference type="Proteomes" id="UP000631300">
    <property type="component" value="Unassembled WGS sequence"/>
</dbReference>
<dbReference type="Pfam" id="PF03548">
    <property type="entry name" value="LolA"/>
    <property type="match status" value="1"/>
</dbReference>
<accession>A0A918JRW5</accession>
<dbReference type="HAMAP" id="MF_00240">
    <property type="entry name" value="LolA"/>
    <property type="match status" value="1"/>
</dbReference>
<evidence type="ECO:0000313" key="12">
    <source>
        <dbReference type="Proteomes" id="UP000631300"/>
    </source>
</evidence>